<dbReference type="HOGENOM" id="CLU_089571_0_0_11"/>
<protein>
    <recommendedName>
        <fullName evidence="1">Methyltransferase type 11 domain-containing protein</fullName>
    </recommendedName>
</protein>
<evidence type="ECO:0000259" key="1">
    <source>
        <dbReference type="Pfam" id="PF08241"/>
    </source>
</evidence>
<dbReference type="Gene3D" id="1.10.8.900">
    <property type="match status" value="1"/>
</dbReference>
<dbReference type="Gene3D" id="3.40.50.150">
    <property type="entry name" value="Vaccinia Virus protein VP39"/>
    <property type="match status" value="1"/>
</dbReference>
<name>Q0RI13_FRAAA</name>
<evidence type="ECO:0000313" key="2">
    <source>
        <dbReference type="EMBL" id="CAJ62859.1"/>
    </source>
</evidence>
<dbReference type="Proteomes" id="UP000000657">
    <property type="component" value="Chromosome"/>
</dbReference>
<sequence>MAESVSFDRIADRYDATRGGEERGRLVAEAVAAHLPGRRLLEIGVGTGLISHAFAARGRSVVGVDLSARMLAQARGRLPGRIVRADAAALPLRTATVDACLAVHVLHLVGDPDRVLAEVARVLRPGGRLAVVGAGQHERHSDVTAVLRDLDEALRAERPRRDRPELLLPAAQRSGLRLVEEFSFAREERETLTPAEARAQIESRVWSTLWDLSDRQWATIVEPAVAALRRLPDPDRPRPGGRSFHAMILRLADGGGRTAEGGSGAERARGQ</sequence>
<dbReference type="SUPFAM" id="SSF53335">
    <property type="entry name" value="S-adenosyl-L-methionine-dependent methyltransferases"/>
    <property type="match status" value="1"/>
</dbReference>
<dbReference type="RefSeq" id="WP_011605344.1">
    <property type="nucleotide sequence ID" value="NC_008278.1"/>
</dbReference>
<dbReference type="Pfam" id="PF08241">
    <property type="entry name" value="Methyltransf_11"/>
    <property type="match status" value="1"/>
</dbReference>
<dbReference type="KEGG" id="fal:FRAAL4217"/>
<organism evidence="2 3">
    <name type="scientific">Frankia alni (strain DSM 45986 / CECT 9034 / ACN14a)</name>
    <dbReference type="NCBI Taxonomy" id="326424"/>
    <lineage>
        <taxon>Bacteria</taxon>
        <taxon>Bacillati</taxon>
        <taxon>Actinomycetota</taxon>
        <taxon>Actinomycetes</taxon>
        <taxon>Frankiales</taxon>
        <taxon>Frankiaceae</taxon>
        <taxon>Frankia</taxon>
    </lineage>
</organism>
<dbReference type="eggNOG" id="COG2226">
    <property type="taxonomic scope" value="Bacteria"/>
</dbReference>
<dbReference type="InterPro" id="IPR050508">
    <property type="entry name" value="Methyltransf_Superfamily"/>
</dbReference>
<dbReference type="CDD" id="cd02440">
    <property type="entry name" value="AdoMet_MTases"/>
    <property type="match status" value="1"/>
</dbReference>
<proteinExistence type="predicted"/>
<evidence type="ECO:0000313" key="3">
    <source>
        <dbReference type="Proteomes" id="UP000000657"/>
    </source>
</evidence>
<dbReference type="OrthoDB" id="9805171at2"/>
<reference evidence="2 3" key="1">
    <citation type="journal article" date="2007" name="Genome Res.">
        <title>Genome characteristics of facultatively symbiotic Frankia sp. strains reflect host range and host plant biogeography.</title>
        <authorList>
            <person name="Normand P."/>
            <person name="Lapierre P."/>
            <person name="Tisa L.S."/>
            <person name="Gogarten J.P."/>
            <person name="Alloisio N."/>
            <person name="Bagnarol E."/>
            <person name="Bassi C.A."/>
            <person name="Berry A.M."/>
            <person name="Bickhart D.M."/>
            <person name="Choisne N."/>
            <person name="Couloux A."/>
            <person name="Cournoyer B."/>
            <person name="Cruveiller S."/>
            <person name="Daubin V."/>
            <person name="Demange N."/>
            <person name="Francino M.P."/>
            <person name="Goltsman E."/>
            <person name="Huang Y."/>
            <person name="Kopp O.R."/>
            <person name="Labarre L."/>
            <person name="Lapidus A."/>
            <person name="Lavire C."/>
            <person name="Marechal J."/>
            <person name="Martinez M."/>
            <person name="Mastronunzio J.E."/>
            <person name="Mullin B.C."/>
            <person name="Niemann J."/>
            <person name="Pujic P."/>
            <person name="Rawnsley T."/>
            <person name="Rouy Z."/>
            <person name="Schenowitz C."/>
            <person name="Sellstedt A."/>
            <person name="Tavares F."/>
            <person name="Tomkins J.P."/>
            <person name="Vallenet D."/>
            <person name="Valverde C."/>
            <person name="Wall L.G."/>
            <person name="Wang Y."/>
            <person name="Medigue C."/>
            <person name="Benson D.R."/>
        </authorList>
    </citation>
    <scope>NUCLEOTIDE SEQUENCE [LARGE SCALE GENOMIC DNA]</scope>
    <source>
        <strain evidence="3">DSM 45986 / CECT 9034 / ACN14a</strain>
    </source>
</reference>
<dbReference type="InterPro" id="IPR029063">
    <property type="entry name" value="SAM-dependent_MTases_sf"/>
</dbReference>
<accession>Q0RI13</accession>
<dbReference type="EMBL" id="CT573213">
    <property type="protein sequence ID" value="CAJ62859.1"/>
    <property type="molecule type" value="Genomic_DNA"/>
</dbReference>
<dbReference type="GO" id="GO:0008757">
    <property type="term" value="F:S-adenosylmethionine-dependent methyltransferase activity"/>
    <property type="evidence" value="ECO:0007669"/>
    <property type="project" value="InterPro"/>
</dbReference>
<keyword evidence="3" id="KW-1185">Reference proteome</keyword>
<dbReference type="PANTHER" id="PTHR42912">
    <property type="entry name" value="METHYLTRANSFERASE"/>
    <property type="match status" value="1"/>
</dbReference>
<dbReference type="AlphaFoldDB" id="Q0RI13"/>
<feature type="domain" description="Methyltransferase type 11" evidence="1">
    <location>
        <begin position="41"/>
        <end position="130"/>
    </location>
</feature>
<gene>
    <name evidence="2" type="ordered locus">FRAAL4217</name>
</gene>
<dbReference type="STRING" id="326424.FRAAL4217"/>
<dbReference type="InterPro" id="IPR013216">
    <property type="entry name" value="Methyltransf_11"/>
</dbReference>